<name>A0AAV6L0Y7_9ERIC</name>
<evidence type="ECO:0000256" key="1">
    <source>
        <dbReference type="ARBA" id="ARBA00004127"/>
    </source>
</evidence>
<dbReference type="InterPro" id="IPR004695">
    <property type="entry name" value="SLAC1/Mae1/Ssu1/TehA"/>
</dbReference>
<keyword evidence="8" id="KW-0406">Ion transport</keyword>
<comment type="similarity">
    <text evidence="3">Belongs to the SLAC1 S-type anion channel family.</text>
</comment>
<dbReference type="GO" id="GO:0012505">
    <property type="term" value="C:endomembrane system"/>
    <property type="evidence" value="ECO:0007669"/>
    <property type="project" value="UniProtKB-SubCell"/>
</dbReference>
<dbReference type="Gene3D" id="1.50.10.150">
    <property type="entry name" value="Voltage-dependent anion channel"/>
    <property type="match status" value="1"/>
</dbReference>
<comment type="subcellular location">
    <subcellularLocation>
        <location evidence="2">Cell membrane</location>
    </subcellularLocation>
    <subcellularLocation>
        <location evidence="1">Endomembrane system</location>
        <topology evidence="1">Multi-pass membrane protein</topology>
    </subcellularLocation>
</comment>
<dbReference type="GO" id="GO:0008308">
    <property type="term" value="F:voltage-gated monoatomic anion channel activity"/>
    <property type="evidence" value="ECO:0007669"/>
    <property type="project" value="InterPro"/>
</dbReference>
<dbReference type="InterPro" id="IPR030183">
    <property type="entry name" value="SLAC/SLAH"/>
</dbReference>
<evidence type="ECO:0000256" key="7">
    <source>
        <dbReference type="ARBA" id="ARBA00022989"/>
    </source>
</evidence>
<dbReference type="GO" id="GO:0006873">
    <property type="term" value="P:intracellular monoatomic ion homeostasis"/>
    <property type="evidence" value="ECO:0007669"/>
    <property type="project" value="InterPro"/>
</dbReference>
<evidence type="ECO:0000256" key="8">
    <source>
        <dbReference type="ARBA" id="ARBA00023065"/>
    </source>
</evidence>
<dbReference type="EMBL" id="JACTNZ010000003">
    <property type="protein sequence ID" value="KAG5558715.1"/>
    <property type="molecule type" value="Genomic_DNA"/>
</dbReference>
<keyword evidence="4" id="KW-0813">Transport</keyword>
<proteinExistence type="inferred from homology"/>
<evidence type="ECO:0000256" key="6">
    <source>
        <dbReference type="ARBA" id="ARBA00022692"/>
    </source>
</evidence>
<sequence length="340" mass="38561">MAFEATSQIFRRRGSANLGGDRLRSTRRRDILRELLPLLLLLLLLVCASASTGVCTLRRYHGSRNVPPRHLFDSRFVNVEGNVKIGTCRFEKVVSTERKNLRVTQFKRTDRLLFIIINQWRSKESASQRSTKRVLFRDQDGTIFESDFANPTTSGTEQAKFHCQSMPTGSAFDEAVAASGLFPSRLLHLPPKNPRIQRPRDKSFDSFKTCSGKLEGQLSNLRGKSREIGQEANTVQNVEVETLPAHRYFDALEGPELDTLRAVRVNFFRGFRHGYFFPTLFSLAWWAYTFPMTGAAIATINYSAEVPNVATKTLSVLLCHFHSRRHVAACNDYPPRLCAT</sequence>
<evidence type="ECO:0000313" key="11">
    <source>
        <dbReference type="Proteomes" id="UP000823749"/>
    </source>
</evidence>
<evidence type="ECO:0000256" key="3">
    <source>
        <dbReference type="ARBA" id="ARBA00007808"/>
    </source>
</evidence>
<accession>A0AAV6L0Y7</accession>
<keyword evidence="11" id="KW-1185">Reference proteome</keyword>
<protein>
    <submittedName>
        <fullName evidence="10">Uncharacterized protein</fullName>
    </submittedName>
</protein>
<dbReference type="PANTHER" id="PTHR31269">
    <property type="entry name" value="S-TYPE ANION CHANNEL SLAH3"/>
    <property type="match status" value="1"/>
</dbReference>
<dbReference type="GO" id="GO:0005886">
    <property type="term" value="C:plasma membrane"/>
    <property type="evidence" value="ECO:0007669"/>
    <property type="project" value="UniProtKB-SubCell"/>
</dbReference>
<keyword evidence="9" id="KW-0472">Membrane</keyword>
<gene>
    <name evidence="10" type="ORF">RHGRI_008619</name>
</gene>
<evidence type="ECO:0000256" key="9">
    <source>
        <dbReference type="ARBA" id="ARBA00023136"/>
    </source>
</evidence>
<keyword evidence="5" id="KW-1003">Cell membrane</keyword>
<evidence type="ECO:0000256" key="5">
    <source>
        <dbReference type="ARBA" id="ARBA00022475"/>
    </source>
</evidence>
<keyword evidence="7" id="KW-1133">Transmembrane helix</keyword>
<dbReference type="Pfam" id="PF03595">
    <property type="entry name" value="SLAC1"/>
    <property type="match status" value="1"/>
</dbReference>
<evidence type="ECO:0000313" key="10">
    <source>
        <dbReference type="EMBL" id="KAG5558715.1"/>
    </source>
</evidence>
<dbReference type="InterPro" id="IPR038665">
    <property type="entry name" value="Voltage-dep_anion_channel_sf"/>
</dbReference>
<reference evidence="10" key="1">
    <citation type="submission" date="2020-08" db="EMBL/GenBank/DDBJ databases">
        <title>Plant Genome Project.</title>
        <authorList>
            <person name="Zhang R.-G."/>
        </authorList>
    </citation>
    <scope>NUCLEOTIDE SEQUENCE</scope>
    <source>
        <strain evidence="10">WSP0</strain>
        <tissue evidence="10">Leaf</tissue>
    </source>
</reference>
<evidence type="ECO:0000256" key="2">
    <source>
        <dbReference type="ARBA" id="ARBA00004236"/>
    </source>
</evidence>
<dbReference type="Proteomes" id="UP000823749">
    <property type="component" value="Chromosome 3"/>
</dbReference>
<comment type="caution">
    <text evidence="10">The sequence shown here is derived from an EMBL/GenBank/DDBJ whole genome shotgun (WGS) entry which is preliminary data.</text>
</comment>
<dbReference type="AlphaFoldDB" id="A0AAV6L0Y7"/>
<evidence type="ECO:0000256" key="4">
    <source>
        <dbReference type="ARBA" id="ARBA00022448"/>
    </source>
</evidence>
<organism evidence="10 11">
    <name type="scientific">Rhododendron griersonianum</name>
    <dbReference type="NCBI Taxonomy" id="479676"/>
    <lineage>
        <taxon>Eukaryota</taxon>
        <taxon>Viridiplantae</taxon>
        <taxon>Streptophyta</taxon>
        <taxon>Embryophyta</taxon>
        <taxon>Tracheophyta</taxon>
        <taxon>Spermatophyta</taxon>
        <taxon>Magnoliopsida</taxon>
        <taxon>eudicotyledons</taxon>
        <taxon>Gunneridae</taxon>
        <taxon>Pentapetalae</taxon>
        <taxon>asterids</taxon>
        <taxon>Ericales</taxon>
        <taxon>Ericaceae</taxon>
        <taxon>Ericoideae</taxon>
        <taxon>Rhodoreae</taxon>
        <taxon>Rhododendron</taxon>
    </lineage>
</organism>
<keyword evidence="6" id="KW-0812">Transmembrane</keyword>
<dbReference type="PANTHER" id="PTHR31269:SF2">
    <property type="entry name" value="S-TYPE ANION CHANNEL SLAH3"/>
    <property type="match status" value="1"/>
</dbReference>